<dbReference type="PANTHER" id="PTHR43308:SF5">
    <property type="entry name" value="S-LAYER PROTEIN _ PEPTIDOGLYCAN ENDO-BETA-N-ACETYLGLUCOSAMINIDASE"/>
    <property type="match status" value="1"/>
</dbReference>
<evidence type="ECO:0000313" key="4">
    <source>
        <dbReference type="Proteomes" id="UP000650605"/>
    </source>
</evidence>
<evidence type="ECO:0000259" key="2">
    <source>
        <dbReference type="PROSITE" id="PS51272"/>
    </source>
</evidence>
<sequence>MNQETNKEWQKVLMVTLLAGMAWGPQLVHAETKGETSAIVTKTSTVSFTDQSTMSSQALQAVQEAVKQGLITGYPDGSFRPDQPLTRKEMAALLANALKLDATEQAVTFKDTQGSWAASYIEAVRAAGLMTGDESGAFRPNAAVSREELAAILVRAIGGTHVQGGDVQDISDGDQVSSWAKNNVEAALKLGLMDTPDNRFDSKVQVKRQDIAAFLVNVFQSGERTGILSRIDGDIAYMDGKPYLIGQQLKQLFGADNVPALQGATLTYQASNRNVADLSALQIVQSGTAQHPVTLYSKGSEFKGKLAIAADFVRIQGATLPQVTLMQGAKNVEIHADVNEMIVDTHEPIQIQGSGVWQQLKLNFADTQVRLANGIQTVQTRLAERGTETQIIRDTTLDASSDTSPTSTKKSSSGGGGGSSTTNPTPTPIPTPNHVPVSAIVPSDQYAIMGSGDTLVDLKNVFYDADQDELSYHAVTSDVYVAEAEVANKQLTLKPKSVGSTQVFVTAEDGKGGKASVFFNYTVTSSTYEEDINHSPVASNSLNDIPLLLNEGGKQISLSDLFNDEDGDALTYTVESASPEVATGEVTGDQLILTPLQAGTSLMTITAHDGKGGTASLQLAAMVNAPLPDPQPENHIPVALPHLPIVVTNVLQDKLMLYPGSLFMDQDGDTLTYTLTSSNPQVGSVVENGEDSFVALHNAGITIIEISANDGRGGVSFTSFMLQVEAPQPVNHRPVVTRVPEPQYLDPGDGQQILQLNDMFSDEDGDTLTYTVVSSDPLVAGGQVEGNTLFIQPLRNGVTFLTMTANDNRGETTSFTIPVIVEKRDLFISEVVWQGEPDYLDQAIELYNPTNRPLEKNKIWIERSDQPDPIIINANDGDVIMPGQTFVIANDLSSFGSEDWYYTFLQLQHNNSEPVTLKLYYNNVLIDMAVIGQGQALGRNSGTVIGNTDPYQAGEWNVEGTNSPVNLGDFIGRERMTP</sequence>
<feature type="compositionally biased region" description="Low complexity" evidence="1">
    <location>
        <begin position="400"/>
        <end position="412"/>
    </location>
</feature>
<organism evidence="3 4">
    <name type="scientific">Paenibacillus polymyxa</name>
    <name type="common">Bacillus polymyxa</name>
    <dbReference type="NCBI Taxonomy" id="1406"/>
    <lineage>
        <taxon>Bacteria</taxon>
        <taxon>Bacillati</taxon>
        <taxon>Bacillota</taxon>
        <taxon>Bacilli</taxon>
        <taxon>Bacillales</taxon>
        <taxon>Paenibacillaceae</taxon>
        <taxon>Paenibacillus</taxon>
    </lineage>
</organism>
<dbReference type="PANTHER" id="PTHR43308">
    <property type="entry name" value="OUTER MEMBRANE PROTEIN ALPHA-RELATED"/>
    <property type="match status" value="1"/>
</dbReference>
<comment type="caution">
    <text evidence="3">The sequence shown here is derived from an EMBL/GenBank/DDBJ whole genome shotgun (WGS) entry which is preliminary data.</text>
</comment>
<feature type="compositionally biased region" description="Polar residues" evidence="1">
    <location>
        <begin position="388"/>
        <end position="399"/>
    </location>
</feature>
<reference evidence="3" key="1">
    <citation type="submission" date="2020-12" db="EMBL/GenBank/DDBJ databases">
        <title>Paenibacillus polymyxa LMG 27872: a double-edged sword.</title>
        <authorList>
            <person name="Langendries S."/>
            <person name="Garcia Mendez S."/>
            <person name="Beirinckx S."/>
            <person name="Viaene T."/>
            <person name="Baeyen S."/>
            <person name="Goeminne G."/>
            <person name="Willems A."/>
            <person name="Debode J."/>
            <person name="Goormachtig S."/>
        </authorList>
    </citation>
    <scope>NUCLEOTIDE SEQUENCE</scope>
    <source>
        <strain evidence="3">LMG 27872</strain>
    </source>
</reference>
<feature type="region of interest" description="Disordered" evidence="1">
    <location>
        <begin position="386"/>
        <end position="437"/>
    </location>
</feature>
<protein>
    <submittedName>
        <fullName evidence="3">S-layer homology domain-containing protein</fullName>
    </submittedName>
</protein>
<dbReference type="Pfam" id="PF17963">
    <property type="entry name" value="Big_9"/>
    <property type="match status" value="1"/>
</dbReference>
<feature type="domain" description="SLH" evidence="2">
    <location>
        <begin position="45"/>
        <end position="108"/>
    </location>
</feature>
<accession>A0A8I1J4L9</accession>
<dbReference type="InterPro" id="IPR051465">
    <property type="entry name" value="Cell_Envelope_Struct_Comp"/>
</dbReference>
<evidence type="ECO:0000313" key="3">
    <source>
        <dbReference type="EMBL" id="MBM0635494.1"/>
    </source>
</evidence>
<dbReference type="Pfam" id="PF00395">
    <property type="entry name" value="SLH"/>
    <property type="match status" value="2"/>
</dbReference>
<dbReference type="PROSITE" id="PS51272">
    <property type="entry name" value="SLH"/>
    <property type="match status" value="2"/>
</dbReference>
<dbReference type="InterPro" id="IPR001119">
    <property type="entry name" value="SLH_dom"/>
</dbReference>
<dbReference type="InterPro" id="IPR013783">
    <property type="entry name" value="Ig-like_fold"/>
</dbReference>
<dbReference type="AlphaFoldDB" id="A0A8I1J4L9"/>
<dbReference type="RefSeq" id="WP_165150017.1">
    <property type="nucleotide sequence ID" value="NZ_JAEHFQ010000013.1"/>
</dbReference>
<feature type="domain" description="SLH" evidence="2">
    <location>
        <begin position="109"/>
        <end position="167"/>
    </location>
</feature>
<name>A0A8I1J4L9_PAEPO</name>
<gene>
    <name evidence="3" type="ORF">JDW19_20505</name>
</gene>
<dbReference type="EMBL" id="JAEHFQ010000013">
    <property type="protein sequence ID" value="MBM0635494.1"/>
    <property type="molecule type" value="Genomic_DNA"/>
</dbReference>
<dbReference type="Proteomes" id="UP000650605">
    <property type="component" value="Unassembled WGS sequence"/>
</dbReference>
<evidence type="ECO:0000256" key="1">
    <source>
        <dbReference type="SAM" id="MobiDB-lite"/>
    </source>
</evidence>
<dbReference type="Gene3D" id="2.60.40.10">
    <property type="entry name" value="Immunoglobulins"/>
    <property type="match status" value="2"/>
</dbReference>
<proteinExistence type="predicted"/>